<feature type="chain" id="PRO_5012158986" description="folate gamma-glutamyl hydrolase" evidence="8">
    <location>
        <begin position="19"/>
        <end position="357"/>
    </location>
</feature>
<dbReference type="SUPFAM" id="SSF52317">
    <property type="entry name" value="Class I glutamine amidotransferase-like"/>
    <property type="match status" value="1"/>
</dbReference>
<organism evidence="9 10">
    <name type="scientific">Clunio marinus</name>
    <dbReference type="NCBI Taxonomy" id="568069"/>
    <lineage>
        <taxon>Eukaryota</taxon>
        <taxon>Metazoa</taxon>
        <taxon>Ecdysozoa</taxon>
        <taxon>Arthropoda</taxon>
        <taxon>Hexapoda</taxon>
        <taxon>Insecta</taxon>
        <taxon>Pterygota</taxon>
        <taxon>Neoptera</taxon>
        <taxon>Endopterygota</taxon>
        <taxon>Diptera</taxon>
        <taxon>Nematocera</taxon>
        <taxon>Chironomoidea</taxon>
        <taxon>Chironomidae</taxon>
        <taxon>Clunio</taxon>
    </lineage>
</organism>
<dbReference type="PROSITE" id="PS51275">
    <property type="entry name" value="PEPTIDASE_C26_GGH"/>
    <property type="match status" value="1"/>
</dbReference>
<keyword evidence="10" id="KW-1185">Reference proteome</keyword>
<dbReference type="Gene3D" id="3.40.50.880">
    <property type="match status" value="1"/>
</dbReference>
<dbReference type="Proteomes" id="UP000183832">
    <property type="component" value="Unassembled WGS sequence"/>
</dbReference>
<reference evidence="9 10" key="1">
    <citation type="submission" date="2015-04" db="EMBL/GenBank/DDBJ databases">
        <authorList>
            <person name="Syromyatnikov M.Y."/>
            <person name="Popov V.N."/>
        </authorList>
    </citation>
    <scope>NUCLEOTIDE SEQUENCE [LARGE SCALE GENOMIC DNA]</scope>
</reference>
<keyword evidence="5 7" id="KW-0378">Hydrolase</keyword>
<evidence type="ECO:0000313" key="9">
    <source>
        <dbReference type="EMBL" id="CRL06776.1"/>
    </source>
</evidence>
<comment type="subcellular location">
    <subcellularLocation>
        <location evidence="1">Secreted</location>
        <location evidence="1">Extracellular space</location>
    </subcellularLocation>
</comment>
<dbReference type="EC" id="3.4.19.9" evidence="7"/>
<comment type="catalytic activity">
    <reaction evidence="7">
        <text>(6S)-5,6,7,8-tetrahydrofolyl-(gamma-L-Glu)(n) + (n-1) H2O = (6S)-5,6,7,8-tetrahydrofolate + (n-1) L-glutamate</text>
        <dbReference type="Rhea" id="RHEA:56784"/>
        <dbReference type="Rhea" id="RHEA-COMP:14738"/>
        <dbReference type="ChEBI" id="CHEBI:15377"/>
        <dbReference type="ChEBI" id="CHEBI:29985"/>
        <dbReference type="ChEBI" id="CHEBI:57453"/>
        <dbReference type="ChEBI" id="CHEBI:141005"/>
        <dbReference type="EC" id="3.4.19.9"/>
    </reaction>
</comment>
<dbReference type="GO" id="GO:0005576">
    <property type="term" value="C:extracellular region"/>
    <property type="evidence" value="ECO:0007669"/>
    <property type="project" value="UniProtKB-SubCell"/>
</dbReference>
<proteinExistence type="inferred from homology"/>
<accession>A0A1J1J329</accession>
<dbReference type="AlphaFoldDB" id="A0A1J1J329"/>
<dbReference type="InterPro" id="IPR015527">
    <property type="entry name" value="Pept_C26_g-glut_hydrolase"/>
</dbReference>
<dbReference type="PANTHER" id="PTHR11315">
    <property type="entry name" value="PROTEASE FAMILY C26 GAMMA-GLUTAMYL HYDROLASE"/>
    <property type="match status" value="1"/>
</dbReference>
<dbReference type="OrthoDB" id="64220at2759"/>
<sequence length="357" mass="40791">MLLKTSLFLITLLGVVSGRSLVTTNLDLLQTPPLNNEPIIGVLSQEISYYLDGKYPGLYESYIAASYVKFVEGGGARVVPIWIGKPRDYYESIMSKLNGVLLPGGATWFNQSNGYADAGRHIYGIALEMNERGDYFPVWGTCLGFELLTYLAADGNEHRAHCSSSNQALPLVFKDDFKTSRMFMNAPETVVKILENEPVTANFHQYCVTEKNLTDYNLDKEWRVMSTNSDWNDFEFISTIEHRFYPFYGVQFHPEKNLYEWVRNKNISHTSHAIFVSQYFAEFFVNEARKSLHHFEDSKTEDQYVIYNFPPTFTGSKGSSFEQSYMFPVEIAYNVELNEDNSAINGITSLVGDFIEF</sequence>
<evidence type="ECO:0000256" key="1">
    <source>
        <dbReference type="ARBA" id="ARBA00004239"/>
    </source>
</evidence>
<feature type="active site" description="Proton donor" evidence="6">
    <location>
        <position position="253"/>
    </location>
</feature>
<dbReference type="EMBL" id="CVRI01000067">
    <property type="protein sequence ID" value="CRL06776.1"/>
    <property type="molecule type" value="Genomic_DNA"/>
</dbReference>
<dbReference type="InterPro" id="IPR011697">
    <property type="entry name" value="Peptidase_C26"/>
</dbReference>
<evidence type="ECO:0000256" key="6">
    <source>
        <dbReference type="PIRSR" id="PIRSR615527-1"/>
    </source>
</evidence>
<gene>
    <name evidence="9" type="ORF">CLUMA_CG019573</name>
</gene>
<dbReference type="GO" id="GO:0034722">
    <property type="term" value="F:gamma-glutamyl-peptidase activity"/>
    <property type="evidence" value="ECO:0007669"/>
    <property type="project" value="UniProtKB-UniRule"/>
</dbReference>
<evidence type="ECO:0000256" key="2">
    <source>
        <dbReference type="ARBA" id="ARBA00011083"/>
    </source>
</evidence>
<keyword evidence="3" id="KW-0964">Secreted</keyword>
<evidence type="ECO:0000256" key="7">
    <source>
        <dbReference type="PROSITE-ProRule" id="PRU00607"/>
    </source>
</evidence>
<protein>
    <recommendedName>
        <fullName evidence="7">folate gamma-glutamyl hydrolase</fullName>
        <ecNumber evidence="7">3.4.19.9</ecNumber>
    </recommendedName>
</protein>
<feature type="active site" evidence="7">
    <location>
        <position position="253"/>
    </location>
</feature>
<name>A0A1J1J329_9DIPT</name>
<dbReference type="FunFam" id="3.40.50.880:FF:000024">
    <property type="entry name" value="Folate gamma-glutamyl hydrolase"/>
    <property type="match status" value="1"/>
</dbReference>
<evidence type="ECO:0000256" key="8">
    <source>
        <dbReference type="SAM" id="SignalP"/>
    </source>
</evidence>
<feature type="signal peptide" evidence="8">
    <location>
        <begin position="1"/>
        <end position="18"/>
    </location>
</feature>
<keyword evidence="4 8" id="KW-0732">Signal</keyword>
<evidence type="ECO:0000313" key="10">
    <source>
        <dbReference type="Proteomes" id="UP000183832"/>
    </source>
</evidence>
<dbReference type="GO" id="GO:0005773">
    <property type="term" value="C:vacuole"/>
    <property type="evidence" value="ECO:0007669"/>
    <property type="project" value="TreeGrafter"/>
</dbReference>
<feature type="active site" description="Nucleophile" evidence="6 7">
    <location>
        <position position="142"/>
    </location>
</feature>
<evidence type="ECO:0000256" key="5">
    <source>
        <dbReference type="ARBA" id="ARBA00022801"/>
    </source>
</evidence>
<dbReference type="InterPro" id="IPR029062">
    <property type="entry name" value="Class_I_gatase-like"/>
</dbReference>
<dbReference type="PANTHER" id="PTHR11315:SF0">
    <property type="entry name" value="FOLATE GAMMA-GLUTAMYL HYDROLASE"/>
    <property type="match status" value="1"/>
</dbReference>
<evidence type="ECO:0000256" key="3">
    <source>
        <dbReference type="ARBA" id="ARBA00022525"/>
    </source>
</evidence>
<evidence type="ECO:0000256" key="4">
    <source>
        <dbReference type="ARBA" id="ARBA00022729"/>
    </source>
</evidence>
<dbReference type="PROSITE" id="PS51273">
    <property type="entry name" value="GATASE_TYPE_1"/>
    <property type="match status" value="1"/>
</dbReference>
<comment type="similarity">
    <text evidence="2">Belongs to the peptidase C26 family.</text>
</comment>
<dbReference type="Pfam" id="PF07722">
    <property type="entry name" value="Peptidase_C26"/>
    <property type="match status" value="1"/>
</dbReference>
<dbReference type="GO" id="GO:0046900">
    <property type="term" value="P:tetrahydrofolylpolyglutamate metabolic process"/>
    <property type="evidence" value="ECO:0007669"/>
    <property type="project" value="TreeGrafter"/>
</dbReference>
<dbReference type="STRING" id="568069.A0A1J1J329"/>